<evidence type="ECO:0000256" key="1">
    <source>
        <dbReference type="SAM" id="MobiDB-lite"/>
    </source>
</evidence>
<dbReference type="EMBL" id="ML771716">
    <property type="protein sequence ID" value="KAE9382346.1"/>
    <property type="molecule type" value="Genomic_DNA"/>
</dbReference>
<evidence type="ECO:0000313" key="2">
    <source>
        <dbReference type="EMBL" id="KAE9382346.1"/>
    </source>
</evidence>
<feature type="compositionally biased region" description="Basic and acidic residues" evidence="1">
    <location>
        <begin position="126"/>
        <end position="145"/>
    </location>
</feature>
<sequence>DSKATLRRRLVRAGSSVGATAAQDSRGSQVNDDSNFDSTGPDVGENRSTGFGSGNTKSEPLKTPHDFNPLCFKMTLRRRAVRQAQCCAQRVRRDGQSSQFNNDSNFDSNGPDVGENRSTGFGSGNTKHEPLKTPHGLEHDSEKESGTAGSVLGATTTRDSQGFQINDDPTDPDIGENRSTGFESGNTKHEPLKTPHGLERDSEKEIGTAGSVLGATTAQDSRGSQVNDDSNLDSTSPDVGEHRSTGFDTKAEPLKTPHGLEHDSEKESGTAGSV</sequence>
<keyword evidence="3" id="KW-1185">Reference proteome</keyword>
<dbReference type="AlphaFoldDB" id="A0A6A4GA42"/>
<feature type="compositionally biased region" description="Polar residues" evidence="1">
    <location>
        <begin position="46"/>
        <end position="58"/>
    </location>
</feature>
<reference evidence="2" key="1">
    <citation type="journal article" date="2019" name="Environ. Microbiol.">
        <title>Fungal ecological strategies reflected in gene transcription - a case study of two litter decomposers.</title>
        <authorList>
            <person name="Barbi F."/>
            <person name="Kohler A."/>
            <person name="Barry K."/>
            <person name="Baskaran P."/>
            <person name="Daum C."/>
            <person name="Fauchery L."/>
            <person name="Ihrmark K."/>
            <person name="Kuo A."/>
            <person name="LaButti K."/>
            <person name="Lipzen A."/>
            <person name="Morin E."/>
            <person name="Grigoriev I.V."/>
            <person name="Henrissat B."/>
            <person name="Lindahl B."/>
            <person name="Martin F."/>
        </authorList>
    </citation>
    <scope>NUCLEOTIDE SEQUENCE</scope>
    <source>
        <strain evidence="2">JB14</strain>
    </source>
</reference>
<feature type="region of interest" description="Disordered" evidence="1">
    <location>
        <begin position="1"/>
        <end position="66"/>
    </location>
</feature>
<organism evidence="2 3">
    <name type="scientific">Gymnopus androsaceus JB14</name>
    <dbReference type="NCBI Taxonomy" id="1447944"/>
    <lineage>
        <taxon>Eukaryota</taxon>
        <taxon>Fungi</taxon>
        <taxon>Dikarya</taxon>
        <taxon>Basidiomycota</taxon>
        <taxon>Agaricomycotina</taxon>
        <taxon>Agaricomycetes</taxon>
        <taxon>Agaricomycetidae</taxon>
        <taxon>Agaricales</taxon>
        <taxon>Marasmiineae</taxon>
        <taxon>Omphalotaceae</taxon>
        <taxon>Gymnopus</taxon>
    </lineage>
</organism>
<feature type="non-terminal residue" evidence="2">
    <location>
        <position position="1"/>
    </location>
</feature>
<feature type="non-terminal residue" evidence="2">
    <location>
        <position position="274"/>
    </location>
</feature>
<feature type="compositionally biased region" description="Polar residues" evidence="1">
    <location>
        <begin position="22"/>
        <end position="38"/>
    </location>
</feature>
<name>A0A6A4GA42_9AGAR</name>
<feature type="compositionally biased region" description="Polar residues" evidence="1">
    <location>
        <begin position="214"/>
        <end position="237"/>
    </location>
</feature>
<feature type="compositionally biased region" description="Basic and acidic residues" evidence="1">
    <location>
        <begin position="186"/>
        <end position="206"/>
    </location>
</feature>
<feature type="compositionally biased region" description="Basic and acidic residues" evidence="1">
    <location>
        <begin position="239"/>
        <end position="268"/>
    </location>
</feature>
<feature type="compositionally biased region" description="Polar residues" evidence="1">
    <location>
        <begin position="153"/>
        <end position="164"/>
    </location>
</feature>
<evidence type="ECO:0000313" key="3">
    <source>
        <dbReference type="Proteomes" id="UP000799118"/>
    </source>
</evidence>
<protein>
    <submittedName>
        <fullName evidence="2">Uncharacterized protein</fullName>
    </submittedName>
</protein>
<feature type="region of interest" description="Disordered" evidence="1">
    <location>
        <begin position="90"/>
        <end position="274"/>
    </location>
</feature>
<proteinExistence type="predicted"/>
<gene>
    <name evidence="2" type="ORF">BT96DRAFT_1059860</name>
</gene>
<feature type="compositionally biased region" description="Low complexity" evidence="1">
    <location>
        <begin position="96"/>
        <end position="109"/>
    </location>
</feature>
<dbReference type="Proteomes" id="UP000799118">
    <property type="component" value="Unassembled WGS sequence"/>
</dbReference>
<feature type="compositionally biased region" description="Basic residues" evidence="1">
    <location>
        <begin position="1"/>
        <end position="11"/>
    </location>
</feature>
<accession>A0A6A4GA42</accession>